<comment type="caution">
    <text evidence="2">The sequence shown here is derived from an EMBL/GenBank/DDBJ whole genome shotgun (WGS) entry which is preliminary data.</text>
</comment>
<evidence type="ECO:0000259" key="1">
    <source>
        <dbReference type="Pfam" id="PF21056"/>
    </source>
</evidence>
<dbReference type="Pfam" id="PF21056">
    <property type="entry name" value="ZSWIM1-3_RNaseH-like"/>
    <property type="match status" value="1"/>
</dbReference>
<gene>
    <name evidence="2" type="ORF">JG687_00016492</name>
</gene>
<name>A0A8T1TS35_9STRA</name>
<feature type="domain" description="ZSWIM1/3 RNaseH-like" evidence="1">
    <location>
        <begin position="2"/>
        <end position="118"/>
    </location>
</feature>
<dbReference type="OrthoDB" id="90541at2759"/>
<sequence>MVHVVVFHSARMKRLFRDFPDVVLVDTTHGTNTNKYKLFSFAVTDLFGKTSHKIMDVFCVGQYVMHALVKAETKENLRLAVDCFEHWNPPWTKIKLFITDKAFHGNDVLLEMFPEHPQLLCTFHVVTWLEQQAGRLSAGTTEAKDKLKTAMSLLASSTSEKQYEQVKAYLLKRLDGNQQHDLNQFCWTIGTEAETSGLYIYRLSWQKQNLRRRTSV</sequence>
<dbReference type="InterPro" id="IPR048324">
    <property type="entry name" value="ZSWIM1-3_RNaseH-like"/>
</dbReference>
<reference evidence="2" key="1">
    <citation type="submission" date="2021-01" db="EMBL/GenBank/DDBJ databases">
        <title>Phytophthora aleatoria, a newly-described species from Pinus radiata is distinct from Phytophthora cactorum isolates based on comparative genomics.</title>
        <authorList>
            <person name="Mcdougal R."/>
            <person name="Panda P."/>
            <person name="Williams N."/>
            <person name="Studholme D.J."/>
        </authorList>
    </citation>
    <scope>NUCLEOTIDE SEQUENCE</scope>
    <source>
        <strain evidence="2">NZFS 3830</strain>
    </source>
</reference>
<dbReference type="AlphaFoldDB" id="A0A8T1TS35"/>
<evidence type="ECO:0000313" key="2">
    <source>
        <dbReference type="EMBL" id="KAG6946831.1"/>
    </source>
</evidence>
<organism evidence="2 3">
    <name type="scientific">Phytophthora cactorum</name>
    <dbReference type="NCBI Taxonomy" id="29920"/>
    <lineage>
        <taxon>Eukaryota</taxon>
        <taxon>Sar</taxon>
        <taxon>Stramenopiles</taxon>
        <taxon>Oomycota</taxon>
        <taxon>Peronosporomycetes</taxon>
        <taxon>Peronosporales</taxon>
        <taxon>Peronosporaceae</taxon>
        <taxon>Phytophthora</taxon>
    </lineage>
</organism>
<evidence type="ECO:0000313" key="3">
    <source>
        <dbReference type="Proteomes" id="UP000688947"/>
    </source>
</evidence>
<dbReference type="Proteomes" id="UP000688947">
    <property type="component" value="Unassembled WGS sequence"/>
</dbReference>
<dbReference type="PANTHER" id="PTHR31569">
    <property type="entry name" value="SWIM-TYPE DOMAIN-CONTAINING PROTEIN"/>
    <property type="match status" value="1"/>
</dbReference>
<accession>A0A8T1TS35</accession>
<dbReference type="EMBL" id="JAENGZ010001670">
    <property type="protein sequence ID" value="KAG6946831.1"/>
    <property type="molecule type" value="Genomic_DNA"/>
</dbReference>
<proteinExistence type="predicted"/>
<dbReference type="InterPro" id="IPR052579">
    <property type="entry name" value="Zinc_finger_SWIM"/>
</dbReference>
<dbReference type="PANTHER" id="PTHR31569:SF4">
    <property type="entry name" value="SWIM-TYPE DOMAIN-CONTAINING PROTEIN"/>
    <property type="match status" value="1"/>
</dbReference>
<protein>
    <recommendedName>
        <fullName evidence="1">ZSWIM1/3 RNaseH-like domain-containing protein</fullName>
    </recommendedName>
</protein>
<dbReference type="VEuPathDB" id="FungiDB:PC110_g15683"/>